<keyword evidence="10 12" id="KW-0413">Isomerase</keyword>
<comment type="caution">
    <text evidence="15">The sequence shown here is derived from an EMBL/GenBank/DDBJ whole genome shotgun (WGS) entry which is preliminary data.</text>
</comment>
<feature type="active site" description="O-(5'-phospho-DNA)-tyrosine intermediate" evidence="12">
    <location>
        <position position="103"/>
    </location>
</feature>
<organism evidence="15 16">
    <name type="scientific">Saponaria officinalis</name>
    <name type="common">Common soapwort</name>
    <name type="synonym">Lychnis saponaria</name>
    <dbReference type="NCBI Taxonomy" id="3572"/>
    <lineage>
        <taxon>Eukaryota</taxon>
        <taxon>Viridiplantae</taxon>
        <taxon>Streptophyta</taxon>
        <taxon>Embryophyta</taxon>
        <taxon>Tracheophyta</taxon>
        <taxon>Spermatophyta</taxon>
        <taxon>Magnoliopsida</taxon>
        <taxon>eudicotyledons</taxon>
        <taxon>Gunneridae</taxon>
        <taxon>Pentapetalae</taxon>
        <taxon>Caryophyllales</taxon>
        <taxon>Caryophyllaceae</taxon>
        <taxon>Caryophylleae</taxon>
        <taxon>Saponaria</taxon>
    </lineage>
</organism>
<dbReference type="GO" id="GO:0046872">
    <property type="term" value="F:metal ion binding"/>
    <property type="evidence" value="ECO:0007669"/>
    <property type="project" value="UniProtKB-KW"/>
</dbReference>
<evidence type="ECO:0000259" key="13">
    <source>
        <dbReference type="Pfam" id="PF04406"/>
    </source>
</evidence>
<dbReference type="InterPro" id="IPR013049">
    <property type="entry name" value="Spo11/TopoVI_A_N"/>
</dbReference>
<evidence type="ECO:0000256" key="9">
    <source>
        <dbReference type="ARBA" id="ARBA00023125"/>
    </source>
</evidence>
<evidence type="ECO:0000256" key="1">
    <source>
        <dbReference type="ARBA" id="ARBA00000185"/>
    </source>
</evidence>
<proteinExistence type="inferred from homology"/>
<evidence type="ECO:0000259" key="14">
    <source>
        <dbReference type="Pfam" id="PF21180"/>
    </source>
</evidence>
<dbReference type="GO" id="GO:0000228">
    <property type="term" value="C:nuclear chromosome"/>
    <property type="evidence" value="ECO:0007669"/>
    <property type="project" value="TreeGrafter"/>
</dbReference>
<dbReference type="InterPro" id="IPR036078">
    <property type="entry name" value="Spo11/TopoVI_A_sf"/>
</dbReference>
<dbReference type="InterPro" id="IPR013048">
    <property type="entry name" value="Meiotic_Spo11"/>
</dbReference>
<evidence type="ECO:0000256" key="5">
    <source>
        <dbReference type="ARBA" id="ARBA00012895"/>
    </source>
</evidence>
<dbReference type="Gene3D" id="3.40.1360.10">
    <property type="match status" value="1"/>
</dbReference>
<evidence type="ECO:0000256" key="4">
    <source>
        <dbReference type="ARBA" id="ARBA00006559"/>
    </source>
</evidence>
<dbReference type="EC" id="5.6.2.2" evidence="5"/>
<dbReference type="PROSITE" id="PS52041">
    <property type="entry name" value="TOPO_IIB"/>
    <property type="match status" value="1"/>
</dbReference>
<comment type="subcellular location">
    <subcellularLocation>
        <location evidence="3">Nucleus</location>
    </subcellularLocation>
</comment>
<accession>A0AAW1IJ66</accession>
<comment type="similarity">
    <text evidence="4 12">Belongs to the TOP6A family.</text>
</comment>
<dbReference type="FunFam" id="3.40.1360.10:FF:000003">
    <property type="entry name" value="DNA topoisomerase 6 subunit A"/>
    <property type="match status" value="1"/>
</dbReference>
<gene>
    <name evidence="15" type="ORF">RND81_09G061700</name>
</gene>
<sequence>MERNRSSSKRSDLLPKIKDFARSIVFELCNGRSPVISIKKFRTYCSNSEDNCLCSSNLPTGIEMLTLRRQSHAHRTNVLLRVLLIVQQLLQENRHASKRDIFYTYPSIFSDQSVVDRAINDICVLLECSRHNLNVVSVAKGLVMGWIRFMEDGKKCDCISSPNTAQPVPVQVEDIQDILSFAQYILVIEKESVFQRLADNQFCTFNRCIVITGRGYPDIPTRRFLRFLTEKLRIPVYGLVDSDPYGFDILTTYRFGSLEMAYDAELLRIPEICWLGAFTSDSERYGIPSQCLLPLSTEDKKRTEAILSRCYLQNQLHWRLELEMMLEKGVKFEIEALSVHSLSYLSNEYLPSKLKGYLDLSSKVKSSATNFHHS</sequence>
<evidence type="ECO:0000256" key="3">
    <source>
        <dbReference type="ARBA" id="ARBA00004123"/>
    </source>
</evidence>
<comment type="catalytic activity">
    <reaction evidence="1 12">
        <text>ATP-dependent breakage, passage and rejoining of double-stranded DNA.</text>
        <dbReference type="EC" id="5.6.2.2"/>
    </reaction>
</comment>
<dbReference type="GO" id="GO:0005524">
    <property type="term" value="F:ATP binding"/>
    <property type="evidence" value="ECO:0007669"/>
    <property type="project" value="InterPro"/>
</dbReference>
<dbReference type="GO" id="GO:0000706">
    <property type="term" value="P:meiotic DNA double-strand break processing"/>
    <property type="evidence" value="ECO:0007669"/>
    <property type="project" value="TreeGrafter"/>
</dbReference>
<evidence type="ECO:0000256" key="7">
    <source>
        <dbReference type="ARBA" id="ARBA00022842"/>
    </source>
</evidence>
<reference evidence="15" key="1">
    <citation type="submission" date="2024-03" db="EMBL/GenBank/DDBJ databases">
        <title>WGS assembly of Saponaria officinalis var. Norfolk2.</title>
        <authorList>
            <person name="Jenkins J."/>
            <person name="Shu S."/>
            <person name="Grimwood J."/>
            <person name="Barry K."/>
            <person name="Goodstein D."/>
            <person name="Schmutz J."/>
            <person name="Leebens-Mack J."/>
            <person name="Osbourn A."/>
        </authorList>
    </citation>
    <scope>NUCLEOTIDE SEQUENCE [LARGE SCALE GENOMIC DNA]</scope>
    <source>
        <strain evidence="15">JIC</strain>
    </source>
</reference>
<dbReference type="PANTHER" id="PTHR10848">
    <property type="entry name" value="MEIOTIC RECOMBINATION PROTEIN SPO11"/>
    <property type="match status" value="1"/>
</dbReference>
<evidence type="ECO:0000313" key="16">
    <source>
        <dbReference type="Proteomes" id="UP001443914"/>
    </source>
</evidence>
<dbReference type="Gene3D" id="1.10.10.10">
    <property type="entry name" value="Winged helix-like DNA-binding domain superfamily/Winged helix DNA-binding domain"/>
    <property type="match status" value="1"/>
</dbReference>
<dbReference type="AlphaFoldDB" id="A0AAW1IJ66"/>
<protein>
    <recommendedName>
        <fullName evidence="5">DNA topoisomerase (ATP-hydrolyzing)</fullName>
        <ecNumber evidence="5">5.6.2.2</ecNumber>
    </recommendedName>
</protein>
<evidence type="ECO:0000256" key="11">
    <source>
        <dbReference type="ARBA" id="ARBA00023242"/>
    </source>
</evidence>
<dbReference type="Pfam" id="PF21180">
    <property type="entry name" value="TOP6A-Spo11_Toprim"/>
    <property type="match status" value="1"/>
</dbReference>
<dbReference type="InterPro" id="IPR034136">
    <property type="entry name" value="TOPRIM_Topo6A/Spo11"/>
</dbReference>
<evidence type="ECO:0000256" key="12">
    <source>
        <dbReference type="PROSITE-ProRule" id="PRU01385"/>
    </source>
</evidence>
<dbReference type="InterPro" id="IPR002815">
    <property type="entry name" value="Spo11/TopoVI_A"/>
</dbReference>
<feature type="domain" description="Topoisomerase 6 subunit A/Spo11 TOPRIM" evidence="14">
    <location>
        <begin position="184"/>
        <end position="354"/>
    </location>
</feature>
<dbReference type="Pfam" id="PF04406">
    <property type="entry name" value="TP6A_N"/>
    <property type="match status" value="1"/>
</dbReference>
<keyword evidence="16" id="KW-1185">Reference proteome</keyword>
<keyword evidence="7" id="KW-0460">Magnesium</keyword>
<keyword evidence="9 12" id="KW-0238">DNA-binding</keyword>
<keyword evidence="8 12" id="KW-0799">Topoisomerase</keyword>
<evidence type="ECO:0000256" key="6">
    <source>
        <dbReference type="ARBA" id="ARBA00022723"/>
    </source>
</evidence>
<dbReference type="GO" id="GO:0003918">
    <property type="term" value="F:DNA topoisomerase type II (double strand cut, ATP-hydrolyzing) activity"/>
    <property type="evidence" value="ECO:0007669"/>
    <property type="project" value="UniProtKB-UniRule"/>
</dbReference>
<dbReference type="EMBL" id="JBDFQZ010000009">
    <property type="protein sequence ID" value="KAK9689475.1"/>
    <property type="molecule type" value="Genomic_DNA"/>
</dbReference>
<feature type="domain" description="Spo11/DNA topoisomerase VI subunit A N-terminal" evidence="13">
    <location>
        <begin position="75"/>
        <end position="135"/>
    </location>
</feature>
<dbReference type="GO" id="GO:0042138">
    <property type="term" value="P:meiotic DNA double-strand break formation"/>
    <property type="evidence" value="ECO:0007669"/>
    <property type="project" value="InterPro"/>
</dbReference>
<dbReference type="CDD" id="cd00223">
    <property type="entry name" value="TOPRIM_TopoIIB_SPO"/>
    <property type="match status" value="1"/>
</dbReference>
<dbReference type="GO" id="GO:0003677">
    <property type="term" value="F:DNA binding"/>
    <property type="evidence" value="ECO:0007669"/>
    <property type="project" value="UniProtKB-UniRule"/>
</dbReference>
<keyword evidence="6" id="KW-0479">Metal-binding</keyword>
<dbReference type="PRINTS" id="PR01550">
    <property type="entry name" value="TOP6AFAMILY"/>
</dbReference>
<evidence type="ECO:0000256" key="8">
    <source>
        <dbReference type="ARBA" id="ARBA00023029"/>
    </source>
</evidence>
<name>A0AAW1IJ66_SAPOF</name>
<dbReference type="SUPFAM" id="SSF56726">
    <property type="entry name" value="DNA topoisomerase IV, alpha subunit"/>
    <property type="match status" value="1"/>
</dbReference>
<evidence type="ECO:0000256" key="10">
    <source>
        <dbReference type="ARBA" id="ARBA00023235"/>
    </source>
</evidence>
<dbReference type="PANTHER" id="PTHR10848:SF3">
    <property type="entry name" value="MEIOTIC RECOMBINATION PROTEIN SPO11-1"/>
    <property type="match status" value="1"/>
</dbReference>
<evidence type="ECO:0000313" key="15">
    <source>
        <dbReference type="EMBL" id="KAK9689475.1"/>
    </source>
</evidence>
<dbReference type="InterPro" id="IPR036388">
    <property type="entry name" value="WH-like_DNA-bd_sf"/>
</dbReference>
<dbReference type="GO" id="GO:0007131">
    <property type="term" value="P:reciprocal meiotic recombination"/>
    <property type="evidence" value="ECO:0007669"/>
    <property type="project" value="TreeGrafter"/>
</dbReference>
<dbReference type="Proteomes" id="UP001443914">
    <property type="component" value="Unassembled WGS sequence"/>
</dbReference>
<comment type="cofactor">
    <cofactor evidence="2">
        <name>Mg(2+)</name>
        <dbReference type="ChEBI" id="CHEBI:18420"/>
    </cofactor>
</comment>
<dbReference type="PRINTS" id="PR01551">
    <property type="entry name" value="SPO11HOMOLOG"/>
</dbReference>
<keyword evidence="11" id="KW-0539">Nucleus</keyword>
<evidence type="ECO:0000256" key="2">
    <source>
        <dbReference type="ARBA" id="ARBA00001946"/>
    </source>
</evidence>